<evidence type="ECO:0000313" key="1">
    <source>
        <dbReference type="EMBL" id="MCI93981.1"/>
    </source>
</evidence>
<sequence>SCACLLAERGLQRGVARSSLNLASARQEELFLLPSLAVSR</sequence>
<dbReference type="EMBL" id="LXQA011343980">
    <property type="protein sequence ID" value="MCI93981.1"/>
    <property type="molecule type" value="Genomic_DNA"/>
</dbReference>
<dbReference type="AlphaFoldDB" id="A0A392W463"/>
<keyword evidence="2" id="KW-1185">Reference proteome</keyword>
<evidence type="ECO:0000313" key="2">
    <source>
        <dbReference type="Proteomes" id="UP000265520"/>
    </source>
</evidence>
<feature type="non-terminal residue" evidence="1">
    <location>
        <position position="1"/>
    </location>
</feature>
<accession>A0A392W463</accession>
<reference evidence="1 2" key="1">
    <citation type="journal article" date="2018" name="Front. Plant Sci.">
        <title>Red Clover (Trifolium pratense) and Zigzag Clover (T. medium) - A Picture of Genomic Similarities and Differences.</title>
        <authorList>
            <person name="Dluhosova J."/>
            <person name="Istvanek J."/>
            <person name="Nedelnik J."/>
            <person name="Repkova J."/>
        </authorList>
    </citation>
    <scope>NUCLEOTIDE SEQUENCE [LARGE SCALE GENOMIC DNA]</scope>
    <source>
        <strain evidence="2">cv. 10/8</strain>
        <tissue evidence="1">Leaf</tissue>
    </source>
</reference>
<protein>
    <submittedName>
        <fullName evidence="1">Uncharacterized protein</fullName>
    </submittedName>
</protein>
<organism evidence="1 2">
    <name type="scientific">Trifolium medium</name>
    <dbReference type="NCBI Taxonomy" id="97028"/>
    <lineage>
        <taxon>Eukaryota</taxon>
        <taxon>Viridiplantae</taxon>
        <taxon>Streptophyta</taxon>
        <taxon>Embryophyta</taxon>
        <taxon>Tracheophyta</taxon>
        <taxon>Spermatophyta</taxon>
        <taxon>Magnoliopsida</taxon>
        <taxon>eudicotyledons</taxon>
        <taxon>Gunneridae</taxon>
        <taxon>Pentapetalae</taxon>
        <taxon>rosids</taxon>
        <taxon>fabids</taxon>
        <taxon>Fabales</taxon>
        <taxon>Fabaceae</taxon>
        <taxon>Papilionoideae</taxon>
        <taxon>50 kb inversion clade</taxon>
        <taxon>NPAAA clade</taxon>
        <taxon>Hologalegina</taxon>
        <taxon>IRL clade</taxon>
        <taxon>Trifolieae</taxon>
        <taxon>Trifolium</taxon>
    </lineage>
</organism>
<name>A0A392W463_9FABA</name>
<proteinExistence type="predicted"/>
<dbReference type="Proteomes" id="UP000265520">
    <property type="component" value="Unassembled WGS sequence"/>
</dbReference>
<comment type="caution">
    <text evidence="1">The sequence shown here is derived from an EMBL/GenBank/DDBJ whole genome shotgun (WGS) entry which is preliminary data.</text>
</comment>